<dbReference type="PANTHER" id="PTHR35008">
    <property type="entry name" value="BLL4482 PROTEIN-RELATED"/>
    <property type="match status" value="1"/>
</dbReference>
<keyword evidence="2 4" id="KW-0479">Metal-binding</keyword>
<dbReference type="InterPro" id="IPR036909">
    <property type="entry name" value="Cyt_c-like_dom_sf"/>
</dbReference>
<dbReference type="RefSeq" id="WP_011802525.1">
    <property type="nucleotide sequence ID" value="NC_008781.1"/>
</dbReference>
<dbReference type="HOGENOM" id="CLU_923651_0_0_4"/>
<feature type="domain" description="Cytochrome c" evidence="6">
    <location>
        <begin position="57"/>
        <end position="156"/>
    </location>
</feature>
<dbReference type="Pfam" id="PF13442">
    <property type="entry name" value="Cytochrome_CBB3"/>
    <property type="match status" value="1"/>
</dbReference>
<evidence type="ECO:0000256" key="5">
    <source>
        <dbReference type="SAM" id="SignalP"/>
    </source>
</evidence>
<dbReference type="GO" id="GO:0020037">
    <property type="term" value="F:heme binding"/>
    <property type="evidence" value="ECO:0007669"/>
    <property type="project" value="InterPro"/>
</dbReference>
<dbReference type="AlphaFoldDB" id="A1VS26"/>
<dbReference type="PROSITE" id="PS51007">
    <property type="entry name" value="CYTC"/>
    <property type="match status" value="2"/>
</dbReference>
<gene>
    <name evidence="7" type="ordered locus">Pnap_3156</name>
</gene>
<reference evidence="8" key="1">
    <citation type="journal article" date="2009" name="Environ. Microbiol.">
        <title>The genome of Polaromonas naphthalenivorans strain CJ2, isolated from coal tar-contaminated sediment, reveals physiological and metabolic versatility and evolution through extensive horizontal gene transfer.</title>
        <authorList>
            <person name="Yagi J.M."/>
            <person name="Sims D."/>
            <person name="Brettin T."/>
            <person name="Bruce D."/>
            <person name="Madsen E.L."/>
        </authorList>
    </citation>
    <scope>NUCLEOTIDE SEQUENCE [LARGE SCALE GENOMIC DNA]</scope>
    <source>
        <strain evidence="8">CJ2</strain>
    </source>
</reference>
<dbReference type="PANTHER" id="PTHR35008:SF8">
    <property type="entry name" value="ALCOHOL DEHYDROGENASE CYTOCHROME C SUBUNIT"/>
    <property type="match status" value="1"/>
</dbReference>
<dbReference type="STRING" id="365044.Pnap_3156"/>
<feature type="domain" description="Cytochrome c" evidence="6">
    <location>
        <begin position="201"/>
        <end position="298"/>
    </location>
</feature>
<accession>A1VS26</accession>
<evidence type="ECO:0000256" key="1">
    <source>
        <dbReference type="ARBA" id="ARBA00022617"/>
    </source>
</evidence>
<dbReference type="GO" id="GO:0046872">
    <property type="term" value="F:metal ion binding"/>
    <property type="evidence" value="ECO:0007669"/>
    <property type="project" value="UniProtKB-KW"/>
</dbReference>
<feature type="signal peptide" evidence="5">
    <location>
        <begin position="1"/>
        <end position="22"/>
    </location>
</feature>
<keyword evidence="8" id="KW-1185">Reference proteome</keyword>
<dbReference type="SUPFAM" id="SSF46626">
    <property type="entry name" value="Cytochrome c"/>
    <property type="match status" value="2"/>
</dbReference>
<dbReference type="Gene3D" id="1.10.760.10">
    <property type="entry name" value="Cytochrome c-like domain"/>
    <property type="match status" value="2"/>
</dbReference>
<evidence type="ECO:0000256" key="3">
    <source>
        <dbReference type="ARBA" id="ARBA00023004"/>
    </source>
</evidence>
<dbReference type="InterPro" id="IPR009056">
    <property type="entry name" value="Cyt_c-like_dom"/>
</dbReference>
<evidence type="ECO:0000256" key="4">
    <source>
        <dbReference type="PROSITE-ProRule" id="PRU00433"/>
    </source>
</evidence>
<dbReference type="Pfam" id="PF00034">
    <property type="entry name" value="Cytochrom_C"/>
    <property type="match status" value="1"/>
</dbReference>
<sequence>MKRWVKWTLGALAALVVVAAAAAVVGTQLAERKSQRQVRLNLQPVTWATAVAAPDAATLERGKYLFNSRGCAECHGSNGAGREFINDGKGLRIAAPNISPGEGSVVARYTPEDWERTVRHGVKPNGHPVFIMPSEDYNRLTDDDLAAVVAYAKSLPPAKGRAAVVELSLPVRLMYGYDAIQDAAQKIDHSLPPSQPIPAAVNAEHGAYVANMCIGCHGPGLSGGKIPGTPPDWAAAANLTPGQGSALARYPDAGKFVAMLRSGKRPDGTAITVMPFESLRQLNDVDAQAVYAYLKTVPARPFGQR</sequence>
<keyword evidence="1 4" id="KW-0349">Heme</keyword>
<dbReference type="InterPro" id="IPR051459">
    <property type="entry name" value="Cytochrome_c-type_DH"/>
</dbReference>
<keyword evidence="3 4" id="KW-0408">Iron</keyword>
<dbReference type="EMBL" id="CP000529">
    <property type="protein sequence ID" value="ABM38454.1"/>
    <property type="molecule type" value="Genomic_DNA"/>
</dbReference>
<feature type="chain" id="PRO_5002639797" evidence="5">
    <location>
        <begin position="23"/>
        <end position="305"/>
    </location>
</feature>
<evidence type="ECO:0000313" key="8">
    <source>
        <dbReference type="Proteomes" id="UP000000644"/>
    </source>
</evidence>
<dbReference type="KEGG" id="pna:Pnap_3156"/>
<keyword evidence="5" id="KW-0732">Signal</keyword>
<dbReference type="OrthoDB" id="9809720at2"/>
<evidence type="ECO:0000313" key="7">
    <source>
        <dbReference type="EMBL" id="ABM38454.1"/>
    </source>
</evidence>
<name>A1VS26_POLNA</name>
<organism evidence="7 8">
    <name type="scientific">Polaromonas naphthalenivorans (strain CJ2)</name>
    <dbReference type="NCBI Taxonomy" id="365044"/>
    <lineage>
        <taxon>Bacteria</taxon>
        <taxon>Pseudomonadati</taxon>
        <taxon>Pseudomonadota</taxon>
        <taxon>Betaproteobacteria</taxon>
        <taxon>Burkholderiales</taxon>
        <taxon>Comamonadaceae</taxon>
        <taxon>Polaromonas</taxon>
    </lineage>
</organism>
<evidence type="ECO:0000256" key="2">
    <source>
        <dbReference type="ARBA" id="ARBA00022723"/>
    </source>
</evidence>
<evidence type="ECO:0000259" key="6">
    <source>
        <dbReference type="PROSITE" id="PS51007"/>
    </source>
</evidence>
<proteinExistence type="predicted"/>
<dbReference type="Proteomes" id="UP000000644">
    <property type="component" value="Chromosome"/>
</dbReference>
<dbReference type="GO" id="GO:0009055">
    <property type="term" value="F:electron transfer activity"/>
    <property type="evidence" value="ECO:0007669"/>
    <property type="project" value="InterPro"/>
</dbReference>
<dbReference type="eggNOG" id="COG2010">
    <property type="taxonomic scope" value="Bacteria"/>
</dbReference>
<protein>
    <submittedName>
        <fullName evidence="7">Cytochrome c, class I</fullName>
    </submittedName>
</protein>